<dbReference type="Pfam" id="PF01734">
    <property type="entry name" value="Patatin"/>
    <property type="match status" value="1"/>
</dbReference>
<evidence type="ECO:0000259" key="5">
    <source>
        <dbReference type="PROSITE" id="PS51635"/>
    </source>
</evidence>
<evidence type="ECO:0000256" key="2">
    <source>
        <dbReference type="ARBA" id="ARBA00022963"/>
    </source>
</evidence>
<evidence type="ECO:0000256" key="3">
    <source>
        <dbReference type="ARBA" id="ARBA00023098"/>
    </source>
</evidence>
<accession>A0ABT0ZWA6</accession>
<protein>
    <submittedName>
        <fullName evidence="6">Patatin-like phospholipase family protein</fullName>
    </submittedName>
</protein>
<evidence type="ECO:0000256" key="4">
    <source>
        <dbReference type="PROSITE-ProRule" id="PRU01161"/>
    </source>
</evidence>
<reference evidence="6" key="1">
    <citation type="submission" date="2021-04" db="EMBL/GenBank/DDBJ databases">
        <title>Pseudonocardia sp. nov., isolated from sandy soil of mangrove forest.</title>
        <authorList>
            <person name="Zan Z."/>
            <person name="Huang R."/>
            <person name="Liu W."/>
        </authorList>
    </citation>
    <scope>NUCLEOTIDE SEQUENCE</scope>
    <source>
        <strain evidence="6">S2-4</strain>
    </source>
</reference>
<gene>
    <name evidence="6" type="ORF">KDL28_08110</name>
</gene>
<sequence length="317" mass="33574">MTSDTPPALPGDDEVLRVLVRRRDRGRRDDGHRVVLVVGGGGMRGAYSGGMAHALEDAGLAGWFDAVYGSSAGAYVGSATLLGSGRGSAHIFFEDMACRAFIDPRRLGTRHPMVSLDHLLDHVLVHSKPLAWDRLRDSPVPLRVLATAVDDLSAHVLEPRTSAEWKLALRATASIPLLAGPAVELGGRHWIDGSVAEPLPVLPALREGATHVLALVNRTGPELRRAAPPGPARWARLLDRLTPGLGSIAQQQHRHAAAVALIDDAAHPSRRGAHLLPVVPGSDAGVRGLTTDRARVEHAARIGYRSLTAAVARATAA</sequence>
<keyword evidence="3 4" id="KW-0443">Lipid metabolism</keyword>
<evidence type="ECO:0000313" key="6">
    <source>
        <dbReference type="EMBL" id="MCO1655020.1"/>
    </source>
</evidence>
<feature type="domain" description="PNPLA" evidence="5">
    <location>
        <begin position="36"/>
        <end position="205"/>
    </location>
</feature>
<evidence type="ECO:0000256" key="1">
    <source>
        <dbReference type="ARBA" id="ARBA00022801"/>
    </source>
</evidence>
<dbReference type="Gene3D" id="3.40.1090.10">
    <property type="entry name" value="Cytosolic phospholipase A2 catalytic domain"/>
    <property type="match status" value="2"/>
</dbReference>
<dbReference type="PANTHER" id="PTHR14226:SF64">
    <property type="entry name" value="PNPLA DOMAIN-CONTAINING PROTEIN"/>
    <property type="match status" value="1"/>
</dbReference>
<comment type="caution">
    <text evidence="6">The sequence shown here is derived from an EMBL/GenBank/DDBJ whole genome shotgun (WGS) entry which is preliminary data.</text>
</comment>
<feature type="active site" description="Proton acceptor" evidence="4">
    <location>
        <position position="192"/>
    </location>
</feature>
<feature type="active site" description="Nucleophile" evidence="4">
    <location>
        <position position="71"/>
    </location>
</feature>
<feature type="short sequence motif" description="GXSXG" evidence="4">
    <location>
        <begin position="69"/>
        <end position="73"/>
    </location>
</feature>
<dbReference type="InterPro" id="IPR050301">
    <property type="entry name" value="NTE"/>
</dbReference>
<dbReference type="InterPro" id="IPR016035">
    <property type="entry name" value="Acyl_Trfase/lysoPLipase"/>
</dbReference>
<keyword evidence="2 4" id="KW-0442">Lipid degradation</keyword>
<dbReference type="PANTHER" id="PTHR14226">
    <property type="entry name" value="NEUROPATHY TARGET ESTERASE/SWISS CHEESE D.MELANOGASTER"/>
    <property type="match status" value="1"/>
</dbReference>
<dbReference type="InterPro" id="IPR002641">
    <property type="entry name" value="PNPLA_dom"/>
</dbReference>
<dbReference type="Proteomes" id="UP001165283">
    <property type="component" value="Unassembled WGS sequence"/>
</dbReference>
<organism evidence="6 7">
    <name type="scientific">Pseudonocardia humida</name>
    <dbReference type="NCBI Taxonomy" id="2800819"/>
    <lineage>
        <taxon>Bacteria</taxon>
        <taxon>Bacillati</taxon>
        <taxon>Actinomycetota</taxon>
        <taxon>Actinomycetes</taxon>
        <taxon>Pseudonocardiales</taxon>
        <taxon>Pseudonocardiaceae</taxon>
        <taxon>Pseudonocardia</taxon>
    </lineage>
</organism>
<dbReference type="SUPFAM" id="SSF52151">
    <property type="entry name" value="FabD/lysophospholipase-like"/>
    <property type="match status" value="1"/>
</dbReference>
<dbReference type="PROSITE" id="PS51635">
    <property type="entry name" value="PNPLA"/>
    <property type="match status" value="1"/>
</dbReference>
<dbReference type="EMBL" id="JAGSOV010000017">
    <property type="protein sequence ID" value="MCO1655020.1"/>
    <property type="molecule type" value="Genomic_DNA"/>
</dbReference>
<feature type="short sequence motif" description="GXGXXG" evidence="4">
    <location>
        <begin position="40"/>
        <end position="45"/>
    </location>
</feature>
<evidence type="ECO:0000313" key="7">
    <source>
        <dbReference type="Proteomes" id="UP001165283"/>
    </source>
</evidence>
<proteinExistence type="predicted"/>
<comment type="caution">
    <text evidence="4">Lacks conserved residue(s) required for the propagation of feature annotation.</text>
</comment>
<dbReference type="RefSeq" id="WP_252436761.1">
    <property type="nucleotide sequence ID" value="NZ_JAGSOV010000017.1"/>
</dbReference>
<keyword evidence="1 4" id="KW-0378">Hydrolase</keyword>
<keyword evidence="7" id="KW-1185">Reference proteome</keyword>
<name>A0ABT0ZWA6_9PSEU</name>